<feature type="compositionally biased region" description="Basic residues" evidence="1">
    <location>
        <begin position="39"/>
        <end position="49"/>
    </location>
</feature>
<feature type="chain" id="PRO_5029502437" description="Pentapeptide MXKDX repeat protein" evidence="2">
    <location>
        <begin position="22"/>
        <end position="64"/>
    </location>
</feature>
<evidence type="ECO:0008006" key="5">
    <source>
        <dbReference type="Google" id="ProtNLM"/>
    </source>
</evidence>
<dbReference type="EMBL" id="WJXZ01000005">
    <property type="protein sequence ID" value="MRS61569.1"/>
    <property type="molecule type" value="Genomic_DNA"/>
</dbReference>
<dbReference type="Proteomes" id="UP000441754">
    <property type="component" value="Unassembled WGS sequence"/>
</dbReference>
<feature type="region of interest" description="Disordered" evidence="1">
    <location>
        <begin position="35"/>
        <end position="64"/>
    </location>
</feature>
<evidence type="ECO:0000256" key="1">
    <source>
        <dbReference type="SAM" id="MobiDB-lite"/>
    </source>
</evidence>
<dbReference type="RefSeq" id="WP_154174958.1">
    <property type="nucleotide sequence ID" value="NZ_WJXZ01000005.1"/>
</dbReference>
<feature type="signal peptide" evidence="2">
    <location>
        <begin position="1"/>
        <end position="21"/>
    </location>
</feature>
<reference evidence="3 4" key="1">
    <citation type="journal article" date="2018" name="Antonie Van Leeuwenhoek">
        <title>Larkinella terrae sp. nov., isolated from soil on Jeju Island, South Korea.</title>
        <authorList>
            <person name="Ten L.N."/>
            <person name="Jeon J."/>
            <person name="Park S.J."/>
            <person name="Park S."/>
            <person name="Lee S.Y."/>
            <person name="Kim M.K."/>
            <person name="Jung H.Y."/>
        </authorList>
    </citation>
    <scope>NUCLEOTIDE SEQUENCE [LARGE SCALE GENOMIC DNA]</scope>
    <source>
        <strain evidence="3 4">KCTC 52001</strain>
    </source>
</reference>
<comment type="caution">
    <text evidence="3">The sequence shown here is derived from an EMBL/GenBank/DDBJ whole genome shotgun (WGS) entry which is preliminary data.</text>
</comment>
<evidence type="ECO:0000313" key="4">
    <source>
        <dbReference type="Proteomes" id="UP000441754"/>
    </source>
</evidence>
<accession>A0A7K0EIA9</accession>
<protein>
    <recommendedName>
        <fullName evidence="5">Pentapeptide MXKDX repeat protein</fullName>
    </recommendedName>
</protein>
<feature type="compositionally biased region" description="Basic and acidic residues" evidence="1">
    <location>
        <begin position="50"/>
        <end position="64"/>
    </location>
</feature>
<evidence type="ECO:0000313" key="3">
    <source>
        <dbReference type="EMBL" id="MRS61569.1"/>
    </source>
</evidence>
<sequence length="64" mass="6787">MKKLIIAAVCAAILAAPAAFSQDKPAKSTATAVKGEKMKGKHGKHHVMAKKTEVVKKTEKKSSK</sequence>
<dbReference type="AlphaFoldDB" id="A0A7K0EIA9"/>
<gene>
    <name evidence="3" type="ORF">GJJ30_09745</name>
</gene>
<organism evidence="3 4">
    <name type="scientific">Larkinella terrae</name>
    <dbReference type="NCBI Taxonomy" id="2025311"/>
    <lineage>
        <taxon>Bacteria</taxon>
        <taxon>Pseudomonadati</taxon>
        <taxon>Bacteroidota</taxon>
        <taxon>Cytophagia</taxon>
        <taxon>Cytophagales</taxon>
        <taxon>Spirosomataceae</taxon>
        <taxon>Larkinella</taxon>
    </lineage>
</organism>
<keyword evidence="2" id="KW-0732">Signal</keyword>
<keyword evidence="4" id="KW-1185">Reference proteome</keyword>
<name>A0A7K0EIA9_9BACT</name>
<proteinExistence type="predicted"/>
<evidence type="ECO:0000256" key="2">
    <source>
        <dbReference type="SAM" id="SignalP"/>
    </source>
</evidence>